<keyword evidence="4 6" id="KW-0560">Oxidoreductase</keyword>
<evidence type="ECO:0000256" key="2">
    <source>
        <dbReference type="ARBA" id="ARBA00022630"/>
    </source>
</evidence>
<dbReference type="GO" id="GO:0050661">
    <property type="term" value="F:NADP binding"/>
    <property type="evidence" value="ECO:0007669"/>
    <property type="project" value="InterPro"/>
</dbReference>
<comment type="cofactor">
    <cofactor evidence="6">
        <name>FAD</name>
        <dbReference type="ChEBI" id="CHEBI:57692"/>
    </cofactor>
</comment>
<comment type="catalytic activity">
    <reaction evidence="5">
        <text>indole-3-pyruvate + NADPH + O2 + H(+) = (indol-3-yl)acetate + CO2 + NADP(+) + H2O</text>
        <dbReference type="Rhea" id="RHEA:34331"/>
        <dbReference type="ChEBI" id="CHEBI:15377"/>
        <dbReference type="ChEBI" id="CHEBI:15378"/>
        <dbReference type="ChEBI" id="CHEBI:15379"/>
        <dbReference type="ChEBI" id="CHEBI:16526"/>
        <dbReference type="ChEBI" id="CHEBI:17640"/>
        <dbReference type="ChEBI" id="CHEBI:30854"/>
        <dbReference type="ChEBI" id="CHEBI:57783"/>
        <dbReference type="ChEBI" id="CHEBI:58349"/>
        <dbReference type="EC" id="1.14.13.168"/>
    </reaction>
</comment>
<dbReference type="InterPro" id="IPR050982">
    <property type="entry name" value="Auxin_biosynth/cation_transpt"/>
</dbReference>
<keyword evidence="2 6" id="KW-0285">Flavoprotein</keyword>
<evidence type="ECO:0000256" key="1">
    <source>
        <dbReference type="ARBA" id="ARBA00009183"/>
    </source>
</evidence>
<dbReference type="EMBL" id="JBBWWQ010000015">
    <property type="protein sequence ID" value="KAK8928211.1"/>
    <property type="molecule type" value="Genomic_DNA"/>
</dbReference>
<keyword evidence="7" id="KW-0812">Transmembrane</keyword>
<keyword evidence="6 8" id="KW-0503">Monooxygenase</keyword>
<keyword evidence="7" id="KW-0472">Membrane</keyword>
<feature type="transmembrane region" description="Helical" evidence="7">
    <location>
        <begin position="231"/>
        <end position="249"/>
    </location>
</feature>
<dbReference type="GO" id="GO:0050660">
    <property type="term" value="F:flavin adenine dinucleotide binding"/>
    <property type="evidence" value="ECO:0007669"/>
    <property type="project" value="InterPro"/>
</dbReference>
<dbReference type="EC" id="1.-.-.-" evidence="6"/>
<dbReference type="InterPro" id="IPR000960">
    <property type="entry name" value="Flavin_mOase"/>
</dbReference>
<dbReference type="AlphaFoldDB" id="A0AAP0FZB1"/>
<evidence type="ECO:0000256" key="6">
    <source>
        <dbReference type="RuleBase" id="RU361177"/>
    </source>
</evidence>
<dbReference type="GO" id="GO:0103075">
    <property type="term" value="F:indole-3-pyruvate monooxygenase activity"/>
    <property type="evidence" value="ECO:0007669"/>
    <property type="project" value="UniProtKB-EC"/>
</dbReference>
<name>A0AAP0FZB1_9ASPA</name>
<evidence type="ECO:0000256" key="5">
    <source>
        <dbReference type="ARBA" id="ARBA00047707"/>
    </source>
</evidence>
<dbReference type="PANTHER" id="PTHR43539">
    <property type="entry name" value="FLAVIN-BINDING MONOOXYGENASE-LIKE PROTEIN (AFU_ORTHOLOGUE AFUA_4G09220)"/>
    <property type="match status" value="1"/>
</dbReference>
<dbReference type="SUPFAM" id="SSF51905">
    <property type="entry name" value="FAD/NAD(P)-binding domain"/>
    <property type="match status" value="2"/>
</dbReference>
<dbReference type="Proteomes" id="UP001418222">
    <property type="component" value="Unassembled WGS sequence"/>
</dbReference>
<dbReference type="InterPro" id="IPR036188">
    <property type="entry name" value="FAD/NAD-bd_sf"/>
</dbReference>
<evidence type="ECO:0000256" key="4">
    <source>
        <dbReference type="ARBA" id="ARBA00023002"/>
    </source>
</evidence>
<comment type="caution">
    <text evidence="8">The sequence shown here is derived from an EMBL/GenBank/DDBJ whole genome shotgun (WGS) entry which is preliminary data.</text>
</comment>
<dbReference type="PANTHER" id="PTHR43539:SF42">
    <property type="entry name" value="OS01G0273800 PROTEIN"/>
    <property type="match status" value="1"/>
</dbReference>
<dbReference type="PIRSF" id="PIRSF000332">
    <property type="entry name" value="FMO"/>
    <property type="match status" value="1"/>
</dbReference>
<proteinExistence type="inferred from homology"/>
<dbReference type="Gene3D" id="3.50.50.60">
    <property type="entry name" value="FAD/NAD(P)-binding domain"/>
    <property type="match status" value="1"/>
</dbReference>
<evidence type="ECO:0000256" key="3">
    <source>
        <dbReference type="ARBA" id="ARBA00022827"/>
    </source>
</evidence>
<protein>
    <recommendedName>
        <fullName evidence="6">Flavin-containing monooxygenase</fullName>
        <ecNumber evidence="6">1.-.-.-</ecNumber>
    </recommendedName>
</protein>
<dbReference type="InterPro" id="IPR020946">
    <property type="entry name" value="Flavin_mOase-like"/>
</dbReference>
<dbReference type="PRINTS" id="PR00469">
    <property type="entry name" value="PNDRDTASEII"/>
</dbReference>
<keyword evidence="3 6" id="KW-0274">FAD</keyword>
<accession>A0AAP0FZB1</accession>
<dbReference type="GO" id="GO:0004499">
    <property type="term" value="F:N,N-dimethylaniline monooxygenase activity"/>
    <property type="evidence" value="ECO:0007669"/>
    <property type="project" value="InterPro"/>
</dbReference>
<dbReference type="Pfam" id="PF00743">
    <property type="entry name" value="FMO-like"/>
    <property type="match status" value="1"/>
</dbReference>
<reference evidence="8 9" key="1">
    <citation type="journal article" date="2022" name="Nat. Plants">
        <title>Genomes of leafy and leafless Platanthera orchids illuminate the evolution of mycoheterotrophy.</title>
        <authorList>
            <person name="Li M.H."/>
            <person name="Liu K.W."/>
            <person name="Li Z."/>
            <person name="Lu H.C."/>
            <person name="Ye Q.L."/>
            <person name="Zhang D."/>
            <person name="Wang J.Y."/>
            <person name="Li Y.F."/>
            <person name="Zhong Z.M."/>
            <person name="Liu X."/>
            <person name="Yu X."/>
            <person name="Liu D.K."/>
            <person name="Tu X.D."/>
            <person name="Liu B."/>
            <person name="Hao Y."/>
            <person name="Liao X.Y."/>
            <person name="Jiang Y.T."/>
            <person name="Sun W.H."/>
            <person name="Chen J."/>
            <person name="Chen Y.Q."/>
            <person name="Ai Y."/>
            <person name="Zhai J.W."/>
            <person name="Wu S.S."/>
            <person name="Zhou Z."/>
            <person name="Hsiao Y.Y."/>
            <person name="Wu W.L."/>
            <person name="Chen Y.Y."/>
            <person name="Lin Y.F."/>
            <person name="Hsu J.L."/>
            <person name="Li C.Y."/>
            <person name="Wang Z.W."/>
            <person name="Zhao X."/>
            <person name="Zhong W.Y."/>
            <person name="Ma X.K."/>
            <person name="Ma L."/>
            <person name="Huang J."/>
            <person name="Chen G.Z."/>
            <person name="Huang M.Z."/>
            <person name="Huang L."/>
            <person name="Peng D.H."/>
            <person name="Luo Y.B."/>
            <person name="Zou S.Q."/>
            <person name="Chen S.P."/>
            <person name="Lan S."/>
            <person name="Tsai W.C."/>
            <person name="Van de Peer Y."/>
            <person name="Liu Z.J."/>
        </authorList>
    </citation>
    <scope>NUCLEOTIDE SEQUENCE [LARGE SCALE GENOMIC DNA]</scope>
    <source>
        <strain evidence="8">Lor287</strain>
    </source>
</reference>
<comment type="similarity">
    <text evidence="1 6">Belongs to the FMO family.</text>
</comment>
<evidence type="ECO:0000313" key="9">
    <source>
        <dbReference type="Proteomes" id="UP001418222"/>
    </source>
</evidence>
<evidence type="ECO:0000313" key="8">
    <source>
        <dbReference type="EMBL" id="KAK8928211.1"/>
    </source>
</evidence>
<keyword evidence="9" id="KW-1185">Reference proteome</keyword>
<dbReference type="PRINTS" id="PR00368">
    <property type="entry name" value="FADPNR"/>
</dbReference>
<organism evidence="8 9">
    <name type="scientific">Platanthera zijinensis</name>
    <dbReference type="NCBI Taxonomy" id="2320716"/>
    <lineage>
        <taxon>Eukaryota</taxon>
        <taxon>Viridiplantae</taxon>
        <taxon>Streptophyta</taxon>
        <taxon>Embryophyta</taxon>
        <taxon>Tracheophyta</taxon>
        <taxon>Spermatophyta</taxon>
        <taxon>Magnoliopsida</taxon>
        <taxon>Liliopsida</taxon>
        <taxon>Asparagales</taxon>
        <taxon>Orchidaceae</taxon>
        <taxon>Orchidoideae</taxon>
        <taxon>Orchideae</taxon>
        <taxon>Orchidinae</taxon>
        <taxon>Platanthera</taxon>
    </lineage>
</organism>
<sequence length="395" mass="43711">MENQPADFSTAVLVIGAGPSGLAAAACLAAKLIPVLILERDDAVAPLWRRRTYARLRLQQHKRYCELPLFGLPPSAPTFLPCSDFIRYLDDYAAALGLEQLLRLRRRVDSAEFDPPSARWRIDAAYLETGAVEKYDARFLVVATGEDDEPLLPIGISGLDRFSGETVHSNQFRTGEIYQGLDVLVVGSGNSGMEIAYDLAECGARASLVVRRELHLVTREMLAFAMGMAKYLPVSLVDLMVLLWCYIWFGNTSKYGLHRPSKGPIYLRHNAPIIYPVVDSGAFTKIKSGDIEVLPAISTIEDNNVITFENGKRRRFDAIIFATGYRSTVKNWLKGDDYLIGEDGLSSRGFPPHLKGKNGLYCVGLSKRGLHGVAEDVVCIADDIGSVFHRKEKQT</sequence>
<keyword evidence="7" id="KW-1133">Transmembrane helix</keyword>
<gene>
    <name evidence="8" type="primary">YUC10</name>
    <name evidence="8" type="ORF">KSP39_PZI017319</name>
</gene>
<evidence type="ECO:0000256" key="7">
    <source>
        <dbReference type="SAM" id="Phobius"/>
    </source>
</evidence>